<reference evidence="2 3" key="1">
    <citation type="submission" date="2018-06" db="EMBL/GenBank/DDBJ databases">
        <title>Complete Genomes of Monosporascus.</title>
        <authorList>
            <person name="Robinson A.J."/>
            <person name="Natvig D.O."/>
        </authorList>
    </citation>
    <scope>NUCLEOTIDE SEQUENCE [LARGE SCALE GENOMIC DNA]</scope>
    <source>
        <strain evidence="2 3">CBS 609.92</strain>
    </source>
</reference>
<feature type="transmembrane region" description="Helical" evidence="1">
    <location>
        <begin position="151"/>
        <end position="170"/>
    </location>
</feature>
<keyword evidence="1" id="KW-1133">Transmembrane helix</keyword>
<feature type="transmembrane region" description="Helical" evidence="1">
    <location>
        <begin position="190"/>
        <end position="211"/>
    </location>
</feature>
<gene>
    <name evidence="2" type="ORF">DL762_002052</name>
</gene>
<name>A0ABY0HEN1_9PEZI</name>
<protein>
    <submittedName>
        <fullName evidence="2">Uncharacterized protein</fullName>
    </submittedName>
</protein>
<keyword evidence="1" id="KW-0472">Membrane</keyword>
<evidence type="ECO:0000313" key="3">
    <source>
        <dbReference type="Proteomes" id="UP000294003"/>
    </source>
</evidence>
<organism evidence="2 3">
    <name type="scientific">Monosporascus cannonballus</name>
    <dbReference type="NCBI Taxonomy" id="155416"/>
    <lineage>
        <taxon>Eukaryota</taxon>
        <taxon>Fungi</taxon>
        <taxon>Dikarya</taxon>
        <taxon>Ascomycota</taxon>
        <taxon>Pezizomycotina</taxon>
        <taxon>Sordariomycetes</taxon>
        <taxon>Xylariomycetidae</taxon>
        <taxon>Xylariales</taxon>
        <taxon>Xylariales incertae sedis</taxon>
        <taxon>Monosporascus</taxon>
    </lineage>
</organism>
<comment type="caution">
    <text evidence="2">The sequence shown here is derived from an EMBL/GenBank/DDBJ whole genome shotgun (WGS) entry which is preliminary data.</text>
</comment>
<keyword evidence="3" id="KW-1185">Reference proteome</keyword>
<keyword evidence="1" id="KW-0812">Transmembrane</keyword>
<dbReference type="Proteomes" id="UP000294003">
    <property type="component" value="Unassembled WGS sequence"/>
</dbReference>
<proteinExistence type="predicted"/>
<sequence>MSLDIHLKLAAWSVEYFSDCMQDIDDNLQRLTNKYMQVQAVQVHELDLQLLYIMMDLTEELQSCLSSNYKVLKSLAEFYEIQFLPEMEKLDCIGWKEQCRAEIVRFLREPKGFILEVEGIANPAEALAATVNRRESFTNYRMYEETVTMSLLQKIAFIYLPVSIISTIFGTDIVKFQPDLEPGQTYSWSLIAFLSWLITTGIFTTLTWVLSELWKGRKSRRQEHS</sequence>
<dbReference type="EMBL" id="QJNS01000037">
    <property type="protein sequence ID" value="RYO91723.1"/>
    <property type="molecule type" value="Genomic_DNA"/>
</dbReference>
<accession>A0ABY0HEN1</accession>
<dbReference type="Gene3D" id="1.20.58.340">
    <property type="entry name" value="Magnesium transport protein CorA, transmembrane region"/>
    <property type="match status" value="1"/>
</dbReference>
<evidence type="ECO:0000313" key="2">
    <source>
        <dbReference type="EMBL" id="RYO91723.1"/>
    </source>
</evidence>
<evidence type="ECO:0000256" key="1">
    <source>
        <dbReference type="SAM" id="Phobius"/>
    </source>
</evidence>